<dbReference type="SUPFAM" id="SSF53850">
    <property type="entry name" value="Periplasmic binding protein-like II"/>
    <property type="match status" value="1"/>
</dbReference>
<evidence type="ECO:0000256" key="6">
    <source>
        <dbReference type="SAM" id="SignalP"/>
    </source>
</evidence>
<dbReference type="InterPro" id="IPR006059">
    <property type="entry name" value="SBP"/>
</dbReference>
<feature type="signal peptide" evidence="6">
    <location>
        <begin position="1"/>
        <end position="22"/>
    </location>
</feature>
<dbReference type="RefSeq" id="WP_073109332.1">
    <property type="nucleotide sequence ID" value="NZ_FQZY01000025.1"/>
</dbReference>
<evidence type="ECO:0000256" key="5">
    <source>
        <dbReference type="ARBA" id="ARBA00023288"/>
    </source>
</evidence>
<dbReference type="PROSITE" id="PS51257">
    <property type="entry name" value="PROKAR_LIPOPROTEIN"/>
    <property type="match status" value="1"/>
</dbReference>
<dbReference type="PANTHER" id="PTHR43649:SF33">
    <property type="entry name" value="POLYGALACTURONAN_RHAMNOGALACTURONAN-BINDING PROTEIN YTCQ"/>
    <property type="match status" value="1"/>
</dbReference>
<keyword evidence="8" id="KW-1185">Reference proteome</keyword>
<keyword evidence="5" id="KW-0449">Lipoprotein</keyword>
<evidence type="ECO:0000256" key="2">
    <source>
        <dbReference type="ARBA" id="ARBA00022729"/>
    </source>
</evidence>
<dbReference type="EMBL" id="FQZY01000025">
    <property type="protein sequence ID" value="SHK00485.1"/>
    <property type="molecule type" value="Genomic_DNA"/>
</dbReference>
<reference evidence="7 8" key="1">
    <citation type="submission" date="2016-11" db="EMBL/GenBank/DDBJ databases">
        <authorList>
            <person name="Jaros S."/>
            <person name="Januszkiewicz K."/>
            <person name="Wedrychowicz H."/>
        </authorList>
    </citation>
    <scope>NUCLEOTIDE SEQUENCE [LARGE SCALE GENOMIC DNA]</scope>
    <source>
        <strain evidence="7 8">DSM 15480</strain>
    </source>
</reference>
<dbReference type="PANTHER" id="PTHR43649">
    <property type="entry name" value="ARABINOSE-BINDING PROTEIN-RELATED"/>
    <property type="match status" value="1"/>
</dbReference>
<organism evidence="7 8">
    <name type="scientific">Hespellia stercorisuis DSM 15480</name>
    <dbReference type="NCBI Taxonomy" id="1121950"/>
    <lineage>
        <taxon>Bacteria</taxon>
        <taxon>Bacillati</taxon>
        <taxon>Bacillota</taxon>
        <taxon>Clostridia</taxon>
        <taxon>Lachnospirales</taxon>
        <taxon>Lachnospiraceae</taxon>
        <taxon>Hespellia</taxon>
    </lineage>
</organism>
<evidence type="ECO:0000256" key="1">
    <source>
        <dbReference type="ARBA" id="ARBA00022475"/>
    </source>
</evidence>
<evidence type="ECO:0000256" key="3">
    <source>
        <dbReference type="ARBA" id="ARBA00023136"/>
    </source>
</evidence>
<dbReference type="OrthoDB" id="9763054at2"/>
<keyword evidence="2 6" id="KW-0732">Signal</keyword>
<gene>
    <name evidence="7" type="ORF">SAMN02745243_01959</name>
</gene>
<keyword evidence="1" id="KW-1003">Cell membrane</keyword>
<dbReference type="Gene3D" id="3.40.190.10">
    <property type="entry name" value="Periplasmic binding protein-like II"/>
    <property type="match status" value="2"/>
</dbReference>
<feature type="chain" id="PRO_5039068243" evidence="6">
    <location>
        <begin position="23"/>
        <end position="436"/>
    </location>
</feature>
<protein>
    <submittedName>
        <fullName evidence="7">Raffinose/stachyose/melibiose transport system substrate-binding protein</fullName>
    </submittedName>
</protein>
<dbReference type="STRING" id="1121950.SAMN02745243_01959"/>
<evidence type="ECO:0000256" key="4">
    <source>
        <dbReference type="ARBA" id="ARBA00023139"/>
    </source>
</evidence>
<evidence type="ECO:0000313" key="8">
    <source>
        <dbReference type="Proteomes" id="UP000184301"/>
    </source>
</evidence>
<name>A0A1M6NXN3_9FIRM</name>
<dbReference type="Proteomes" id="UP000184301">
    <property type="component" value="Unassembled WGS sequence"/>
</dbReference>
<proteinExistence type="predicted"/>
<keyword evidence="4" id="KW-0564">Palmitate</keyword>
<accession>A0A1M6NXN3</accession>
<dbReference type="Pfam" id="PF01547">
    <property type="entry name" value="SBP_bac_1"/>
    <property type="match status" value="1"/>
</dbReference>
<dbReference type="InterPro" id="IPR050490">
    <property type="entry name" value="Bact_solute-bd_prot1"/>
</dbReference>
<evidence type="ECO:0000313" key="7">
    <source>
        <dbReference type="EMBL" id="SHK00485.1"/>
    </source>
</evidence>
<sequence>MKKKIVSVLLATAMVASLLVGCGGISSNKSDSSGSTGDAKASGDAIRIVNGKIEIDKQLKAFAKDYEERTGQAVSIESLGGGVDIQGTLKGYKAADNMPDLFVIGGDGDFANWGDYVADLGDCEWASQTDFAYKDESGTVVGFPYAVEGYGITYNADVLKEAGVDPASLTSYDAYKTAFETIEAKKDELGLTAVCSVAAESGQMYWSTGNHLFGYYLTGGLERDDTSVFDDMMNGKYDEDRLGEFADFFSLLCQYSDKQTLISGTYDDQLALFAQGKSAFITEGNWIDPSLPDYDATFDCGIAPLAFTKSEMTSILADSPSWWCAYKDSKNLDAVKAFLDDLATSEEGQKCLVTDCGMISPYTTCTVEPETPLARSLKTYVDDGKTSSWEWSNMPEGIAQKATGVVFESYAKGDIDKAGFISTLETAINDYTAQAQ</sequence>
<keyword evidence="3" id="KW-0472">Membrane</keyword>
<dbReference type="AlphaFoldDB" id="A0A1M6NXN3"/>